<comment type="caution">
    <text evidence="2">The sequence shown here is derived from an EMBL/GenBank/DDBJ whole genome shotgun (WGS) entry which is preliminary data.</text>
</comment>
<feature type="domain" description="DUF559" evidence="1">
    <location>
        <begin position="219"/>
        <end position="276"/>
    </location>
</feature>
<dbReference type="InterPro" id="IPR007569">
    <property type="entry name" value="DUF559"/>
</dbReference>
<name>A0ABV5LUT6_9ACTN</name>
<keyword evidence="2" id="KW-0378">Hydrolase</keyword>
<dbReference type="SUPFAM" id="SSF52980">
    <property type="entry name" value="Restriction endonuclease-like"/>
    <property type="match status" value="1"/>
</dbReference>
<proteinExistence type="predicted"/>
<keyword evidence="3" id="KW-1185">Reference proteome</keyword>
<dbReference type="Gene3D" id="3.40.960.10">
    <property type="entry name" value="VSR Endonuclease"/>
    <property type="match status" value="1"/>
</dbReference>
<organism evidence="2 3">
    <name type="scientific">Kineococcus gynurae</name>
    <dbReference type="NCBI Taxonomy" id="452979"/>
    <lineage>
        <taxon>Bacteria</taxon>
        <taxon>Bacillati</taxon>
        <taxon>Actinomycetota</taxon>
        <taxon>Actinomycetes</taxon>
        <taxon>Kineosporiales</taxon>
        <taxon>Kineosporiaceae</taxon>
        <taxon>Kineococcus</taxon>
    </lineage>
</organism>
<dbReference type="Proteomes" id="UP001589748">
    <property type="component" value="Unassembled WGS sequence"/>
</dbReference>
<gene>
    <name evidence="2" type="ORF">ACFFVI_12735</name>
</gene>
<dbReference type="Pfam" id="PF04480">
    <property type="entry name" value="DUF559"/>
    <property type="match status" value="1"/>
</dbReference>
<protein>
    <submittedName>
        <fullName evidence="2">Endonuclease domain-containing protein</fullName>
    </submittedName>
</protein>
<evidence type="ECO:0000313" key="2">
    <source>
        <dbReference type="EMBL" id="MFB9377834.1"/>
    </source>
</evidence>
<sequence length="289" mass="31679">MIRGTVAAVDAVTALRRLGGAGRRRELRQVRPGALDRAVREGTVLHPARGVFVLPECEPAHRAAVLVDGELTCEAGAREHGLDLLLPGDGVHVRCARGSELTWPRVTVHRRGRAGDGSRVAPLLTVLLDLPGCLPLPEAVAALDGALRRGRVDHDDLRARVAHLPPGDPRRRTVDLADGRADSVLESVVRVELLARGRTVELQHAEQGVGHVDLLVDGWLVVELDGFAFHHDRSQFREDRRRLVELVRAGRTVLRFTYEDVAFARPRMLDVIEEVLASGPLRTRFSVPG</sequence>
<accession>A0ABV5LUT6</accession>
<evidence type="ECO:0000313" key="3">
    <source>
        <dbReference type="Proteomes" id="UP001589748"/>
    </source>
</evidence>
<dbReference type="RefSeq" id="WP_380137802.1">
    <property type="nucleotide sequence ID" value="NZ_JBHLUI010000008.1"/>
</dbReference>
<evidence type="ECO:0000259" key="1">
    <source>
        <dbReference type="Pfam" id="PF04480"/>
    </source>
</evidence>
<dbReference type="EMBL" id="JBHMDM010000007">
    <property type="protein sequence ID" value="MFB9377834.1"/>
    <property type="molecule type" value="Genomic_DNA"/>
</dbReference>
<dbReference type="GO" id="GO:0004519">
    <property type="term" value="F:endonuclease activity"/>
    <property type="evidence" value="ECO:0007669"/>
    <property type="project" value="UniProtKB-KW"/>
</dbReference>
<keyword evidence="2" id="KW-0255">Endonuclease</keyword>
<reference evidence="2 3" key="1">
    <citation type="submission" date="2024-09" db="EMBL/GenBank/DDBJ databases">
        <authorList>
            <person name="Sun Q."/>
            <person name="Mori K."/>
        </authorList>
    </citation>
    <scope>NUCLEOTIDE SEQUENCE [LARGE SCALE GENOMIC DNA]</scope>
    <source>
        <strain evidence="2 3">TISTR 1856</strain>
    </source>
</reference>
<keyword evidence="2" id="KW-0540">Nuclease</keyword>
<dbReference type="InterPro" id="IPR011335">
    <property type="entry name" value="Restrct_endonuc-II-like"/>
</dbReference>